<evidence type="ECO:0000256" key="4">
    <source>
        <dbReference type="ARBA" id="ARBA00022989"/>
    </source>
</evidence>
<sequence length="264" mass="28407">MVGPALLLGHSPRNVPIAMVSSVVLNGLMGLTYCTVLLFSTGSLNSLLTTFTGFPFMQIYLDATKSRVGSTVLSLLLIIVAVAATVGSITSASRTLWAFARDKAVPFDASFSYVNKRQQVPVTAIVFVTSAQMILGFLYLGNTTAFNAVLSIPIIGIYLSYSMPIAYMLLVGRKKLTPKEYGPFRLAGVLGPLLNVISLIWMAVVILFSTFPSSQAVTAQNMNYSTAVMAGWLFFGLGYYFIKGHAKFEVPIIVSDIVEGVGES</sequence>
<feature type="transmembrane region" description="Helical" evidence="6">
    <location>
        <begin position="73"/>
        <end position="99"/>
    </location>
</feature>
<feature type="transmembrane region" description="Helical" evidence="6">
    <location>
        <begin position="15"/>
        <end position="39"/>
    </location>
</feature>
<dbReference type="InterPro" id="IPR002293">
    <property type="entry name" value="AA/rel_permease1"/>
</dbReference>
<keyword evidence="2" id="KW-0813">Transport</keyword>
<evidence type="ECO:0000313" key="8">
    <source>
        <dbReference type="Proteomes" id="UP000076552"/>
    </source>
</evidence>
<accession>A0A166PTX1</accession>
<evidence type="ECO:0000256" key="2">
    <source>
        <dbReference type="ARBA" id="ARBA00022448"/>
    </source>
</evidence>
<comment type="caution">
    <text evidence="7">The sequence shown here is derived from an EMBL/GenBank/DDBJ whole genome shotgun (WGS) entry which is preliminary data.</text>
</comment>
<feature type="transmembrane region" description="Helical" evidence="6">
    <location>
        <begin position="146"/>
        <end position="172"/>
    </location>
</feature>
<proteinExistence type="predicted"/>
<evidence type="ECO:0000256" key="6">
    <source>
        <dbReference type="SAM" id="Phobius"/>
    </source>
</evidence>
<keyword evidence="8" id="KW-1185">Reference proteome</keyword>
<keyword evidence="3 6" id="KW-0812">Transmembrane</keyword>
<keyword evidence="5 6" id="KW-0472">Membrane</keyword>
<dbReference type="STRING" id="708197.A0A166PTX1"/>
<evidence type="ECO:0000256" key="3">
    <source>
        <dbReference type="ARBA" id="ARBA00022692"/>
    </source>
</evidence>
<protein>
    <submittedName>
        <fullName evidence="7">Choline transport protein</fullName>
    </submittedName>
</protein>
<feature type="transmembrane region" description="Helical" evidence="6">
    <location>
        <begin position="184"/>
        <end position="211"/>
    </location>
</feature>
<evidence type="ECO:0000256" key="1">
    <source>
        <dbReference type="ARBA" id="ARBA00004141"/>
    </source>
</evidence>
<name>A0A166PTX1_9PEZI</name>
<dbReference type="AlphaFoldDB" id="A0A166PTX1"/>
<organism evidence="7 8">
    <name type="scientific">Colletotrichum tofieldiae</name>
    <dbReference type="NCBI Taxonomy" id="708197"/>
    <lineage>
        <taxon>Eukaryota</taxon>
        <taxon>Fungi</taxon>
        <taxon>Dikarya</taxon>
        <taxon>Ascomycota</taxon>
        <taxon>Pezizomycotina</taxon>
        <taxon>Sordariomycetes</taxon>
        <taxon>Hypocreomycetidae</taxon>
        <taxon>Glomerellales</taxon>
        <taxon>Glomerellaceae</taxon>
        <taxon>Colletotrichum</taxon>
        <taxon>Colletotrichum spaethianum species complex</taxon>
    </lineage>
</organism>
<evidence type="ECO:0000313" key="7">
    <source>
        <dbReference type="EMBL" id="KZL67156.1"/>
    </source>
</evidence>
<keyword evidence="4 6" id="KW-1133">Transmembrane helix</keyword>
<dbReference type="GO" id="GO:0022857">
    <property type="term" value="F:transmembrane transporter activity"/>
    <property type="evidence" value="ECO:0007669"/>
    <property type="project" value="InterPro"/>
</dbReference>
<comment type="subcellular location">
    <subcellularLocation>
        <location evidence="1">Membrane</location>
        <topology evidence="1">Multi-pass membrane protein</topology>
    </subcellularLocation>
</comment>
<gene>
    <name evidence="7" type="ORF">CT0861_04873</name>
</gene>
<dbReference type="Proteomes" id="UP000076552">
    <property type="component" value="Unassembled WGS sequence"/>
</dbReference>
<dbReference type="Pfam" id="PF13520">
    <property type="entry name" value="AA_permease_2"/>
    <property type="match status" value="1"/>
</dbReference>
<reference evidence="7 8" key="1">
    <citation type="submission" date="2015-06" db="EMBL/GenBank/DDBJ databases">
        <title>Survival trade-offs in plant roots during colonization by closely related pathogenic and mutualistic fungi.</title>
        <authorList>
            <person name="Hacquard S."/>
            <person name="Kracher B."/>
            <person name="Hiruma K."/>
            <person name="Weinman A."/>
            <person name="Muench P."/>
            <person name="Garrido Oter R."/>
            <person name="Ver Loren van Themaat E."/>
            <person name="Dallerey J.-F."/>
            <person name="Damm U."/>
            <person name="Henrissat B."/>
            <person name="Lespinet O."/>
            <person name="Thon M."/>
            <person name="Kemen E."/>
            <person name="McHardy A.C."/>
            <person name="Schulze-Lefert P."/>
            <person name="O'Connell R.J."/>
        </authorList>
    </citation>
    <scope>NUCLEOTIDE SEQUENCE [LARGE SCALE GENOMIC DNA]</scope>
    <source>
        <strain evidence="7 8">0861</strain>
    </source>
</reference>
<dbReference type="GO" id="GO:0016020">
    <property type="term" value="C:membrane"/>
    <property type="evidence" value="ECO:0007669"/>
    <property type="project" value="UniProtKB-SubCell"/>
</dbReference>
<dbReference type="PANTHER" id="PTHR45649">
    <property type="entry name" value="AMINO-ACID PERMEASE BAT1"/>
    <property type="match status" value="1"/>
</dbReference>
<dbReference type="PANTHER" id="PTHR45649:SF14">
    <property type="entry name" value="GABA PERMEASE"/>
    <property type="match status" value="1"/>
</dbReference>
<evidence type="ECO:0000256" key="5">
    <source>
        <dbReference type="ARBA" id="ARBA00023136"/>
    </source>
</evidence>
<feature type="transmembrane region" description="Helical" evidence="6">
    <location>
        <begin position="120"/>
        <end position="140"/>
    </location>
</feature>
<feature type="transmembrane region" description="Helical" evidence="6">
    <location>
        <begin position="44"/>
        <end position="61"/>
    </location>
</feature>
<dbReference type="EMBL" id="LFIV01000151">
    <property type="protein sequence ID" value="KZL67156.1"/>
    <property type="molecule type" value="Genomic_DNA"/>
</dbReference>
<feature type="transmembrane region" description="Helical" evidence="6">
    <location>
        <begin position="223"/>
        <end position="242"/>
    </location>
</feature>
<dbReference type="Gene3D" id="1.20.1740.10">
    <property type="entry name" value="Amino acid/polyamine transporter I"/>
    <property type="match status" value="1"/>
</dbReference>